<dbReference type="Pfam" id="PF04526">
    <property type="entry name" value="DUF568"/>
    <property type="match status" value="1"/>
</dbReference>
<evidence type="ECO:0000313" key="9">
    <source>
        <dbReference type="Proteomes" id="UP000479710"/>
    </source>
</evidence>
<feature type="chain" id="PRO_5026210619" description="DOMON domain-containing protein" evidence="6">
    <location>
        <begin position="23"/>
        <end position="193"/>
    </location>
</feature>
<keyword evidence="9" id="KW-1185">Reference proteome</keyword>
<evidence type="ECO:0000256" key="3">
    <source>
        <dbReference type="ARBA" id="ARBA00022729"/>
    </source>
</evidence>
<dbReference type="AlphaFoldDB" id="A0A6G1DF80"/>
<feature type="region of interest" description="Disordered" evidence="5">
    <location>
        <begin position="173"/>
        <end position="193"/>
    </location>
</feature>
<dbReference type="PANTHER" id="PTHR23130">
    <property type="entry name" value="CYTOCHROME B561 AND DOMON DOMAIN-CONTAINING PROTEIN"/>
    <property type="match status" value="1"/>
</dbReference>
<reference evidence="8 9" key="1">
    <citation type="submission" date="2019-11" db="EMBL/GenBank/DDBJ databases">
        <title>Whole genome sequence of Oryza granulata.</title>
        <authorList>
            <person name="Li W."/>
        </authorList>
    </citation>
    <scope>NUCLEOTIDE SEQUENCE [LARGE SCALE GENOMIC DNA]</scope>
    <source>
        <strain evidence="9">cv. Menghai</strain>
        <tissue evidence="8">Leaf</tissue>
    </source>
</reference>
<dbReference type="InterPro" id="IPR045265">
    <property type="entry name" value="AIR12_DOMON"/>
</dbReference>
<evidence type="ECO:0000256" key="2">
    <source>
        <dbReference type="ARBA" id="ARBA00022448"/>
    </source>
</evidence>
<proteinExistence type="predicted"/>
<dbReference type="InterPro" id="IPR005018">
    <property type="entry name" value="DOMON_domain"/>
</dbReference>
<dbReference type="EMBL" id="SPHZ02000006">
    <property type="protein sequence ID" value="KAF0911167.1"/>
    <property type="molecule type" value="Genomic_DNA"/>
</dbReference>
<evidence type="ECO:0000256" key="1">
    <source>
        <dbReference type="ARBA" id="ARBA00004370"/>
    </source>
</evidence>
<accession>A0A6G1DF80</accession>
<evidence type="ECO:0000256" key="4">
    <source>
        <dbReference type="ARBA" id="ARBA00023136"/>
    </source>
</evidence>
<dbReference type="PROSITE" id="PS50836">
    <property type="entry name" value="DOMON"/>
    <property type="match status" value="1"/>
</dbReference>
<sequence length="193" mass="19864">MARLGHSAWLLVAAVLLSAAAAATSQLDCANATFQAGRSYRRCNTLPVLGASLHWTYHPENGTADVAFRAPQSSGGWVAWGINTQGVGMVGSSVFIASQANGTGGAVSVVTTVLESFSPSLRNGSLRFDVPAPPAAEYSAGAYTIYATVALPGNSTVQNTVWQAGPVRGGAIAMHPTSGPNLRSTKRQDFVSG</sequence>
<keyword evidence="3 6" id="KW-0732">Signal</keyword>
<dbReference type="Proteomes" id="UP000479710">
    <property type="component" value="Unassembled WGS sequence"/>
</dbReference>
<dbReference type="CDD" id="cd09629">
    <property type="entry name" value="DOMON_CIL1_like"/>
    <property type="match status" value="1"/>
</dbReference>
<protein>
    <recommendedName>
        <fullName evidence="7">DOMON domain-containing protein</fullName>
    </recommendedName>
</protein>
<evidence type="ECO:0000313" key="8">
    <source>
        <dbReference type="EMBL" id="KAF0911167.1"/>
    </source>
</evidence>
<comment type="subcellular location">
    <subcellularLocation>
        <location evidence="1">Membrane</location>
    </subcellularLocation>
</comment>
<feature type="signal peptide" evidence="6">
    <location>
        <begin position="1"/>
        <end position="22"/>
    </location>
</feature>
<evidence type="ECO:0000259" key="7">
    <source>
        <dbReference type="PROSITE" id="PS50836"/>
    </source>
</evidence>
<dbReference type="OrthoDB" id="19261at2759"/>
<feature type="domain" description="DOMON" evidence="7">
    <location>
        <begin position="49"/>
        <end position="165"/>
    </location>
</feature>
<dbReference type="PANTHER" id="PTHR23130:SF216">
    <property type="entry name" value="PROTEIN, PUTATIVE, EXPRESSED-RELATED"/>
    <property type="match status" value="1"/>
</dbReference>
<evidence type="ECO:0000256" key="6">
    <source>
        <dbReference type="SAM" id="SignalP"/>
    </source>
</evidence>
<keyword evidence="4" id="KW-0472">Membrane</keyword>
<keyword evidence="2" id="KW-0813">Transport</keyword>
<organism evidence="8 9">
    <name type="scientific">Oryza meyeriana var. granulata</name>
    <dbReference type="NCBI Taxonomy" id="110450"/>
    <lineage>
        <taxon>Eukaryota</taxon>
        <taxon>Viridiplantae</taxon>
        <taxon>Streptophyta</taxon>
        <taxon>Embryophyta</taxon>
        <taxon>Tracheophyta</taxon>
        <taxon>Spermatophyta</taxon>
        <taxon>Magnoliopsida</taxon>
        <taxon>Liliopsida</taxon>
        <taxon>Poales</taxon>
        <taxon>Poaceae</taxon>
        <taxon>BOP clade</taxon>
        <taxon>Oryzoideae</taxon>
        <taxon>Oryzeae</taxon>
        <taxon>Oryzinae</taxon>
        <taxon>Oryza</taxon>
        <taxon>Oryza meyeriana</taxon>
    </lineage>
</organism>
<dbReference type="GO" id="GO:0016020">
    <property type="term" value="C:membrane"/>
    <property type="evidence" value="ECO:0007669"/>
    <property type="project" value="UniProtKB-SubCell"/>
</dbReference>
<gene>
    <name evidence="8" type="ORF">E2562_007945</name>
</gene>
<evidence type="ECO:0000256" key="5">
    <source>
        <dbReference type="SAM" id="MobiDB-lite"/>
    </source>
</evidence>
<comment type="caution">
    <text evidence="8">The sequence shown here is derived from an EMBL/GenBank/DDBJ whole genome shotgun (WGS) entry which is preliminary data.</text>
</comment>
<name>A0A6G1DF80_9ORYZ</name>